<organism evidence="1 2">
    <name type="scientific">Pyropia yezoensis</name>
    <name type="common">Susabi-nori</name>
    <name type="synonym">Porphyra yezoensis</name>
    <dbReference type="NCBI Taxonomy" id="2788"/>
    <lineage>
        <taxon>Eukaryota</taxon>
        <taxon>Rhodophyta</taxon>
        <taxon>Bangiophyceae</taxon>
        <taxon>Bangiales</taxon>
        <taxon>Bangiaceae</taxon>
        <taxon>Pyropia</taxon>
    </lineage>
</organism>
<dbReference type="EMBL" id="CM020619">
    <property type="protein sequence ID" value="KAK1866608.1"/>
    <property type="molecule type" value="Genomic_DNA"/>
</dbReference>
<keyword evidence="2" id="KW-1185">Reference proteome</keyword>
<sequence length="195" mass="21199">MFSEADSEPITCSSCRMRDACTGKLVDTDHGKTYVDGCGNSNLFKTDCTVDVLDAGPEPTCPSKCDGVQKPRHVRDVYQCFGKTVEMMPGCNEKVVDTAYDSTPMNCTACELYDSCKGACVTRGAWKFYEDKCGNQNLFKPDCSVGVNELKAGPGCPSTCNGVEKTRKVRAEYTCNGTLLKMLPGCNEEEVTLVD</sequence>
<evidence type="ECO:0000313" key="2">
    <source>
        <dbReference type="Proteomes" id="UP000798662"/>
    </source>
</evidence>
<proteinExistence type="predicted"/>
<reference evidence="1" key="1">
    <citation type="submission" date="2019-11" db="EMBL/GenBank/DDBJ databases">
        <title>Nori genome reveals adaptations in red seaweeds to the harsh intertidal environment.</title>
        <authorList>
            <person name="Wang D."/>
            <person name="Mao Y."/>
        </authorList>
    </citation>
    <scope>NUCLEOTIDE SEQUENCE</scope>
    <source>
        <tissue evidence="1">Gametophyte</tissue>
    </source>
</reference>
<evidence type="ECO:0000313" key="1">
    <source>
        <dbReference type="EMBL" id="KAK1866608.1"/>
    </source>
</evidence>
<comment type="caution">
    <text evidence="1">The sequence shown here is derived from an EMBL/GenBank/DDBJ whole genome shotgun (WGS) entry which is preliminary data.</text>
</comment>
<gene>
    <name evidence="1" type="ORF">I4F81_009124</name>
</gene>
<dbReference type="Proteomes" id="UP000798662">
    <property type="component" value="Chromosome 2"/>
</dbReference>
<protein>
    <submittedName>
        <fullName evidence="1">Uncharacterized protein</fullName>
    </submittedName>
</protein>
<accession>A0ACC3C9Q0</accession>
<name>A0ACC3C9Q0_PYRYE</name>